<dbReference type="GO" id="GO:0046872">
    <property type="term" value="F:metal ion binding"/>
    <property type="evidence" value="ECO:0007669"/>
    <property type="project" value="UniProtKB-KW"/>
</dbReference>
<accession>A0A830HS11</accession>
<dbReference type="InterPro" id="IPR004843">
    <property type="entry name" value="Calcineurin-like_PHP"/>
</dbReference>
<gene>
    <name evidence="6" type="ORF">PPROV_000851300</name>
</gene>
<dbReference type="SUPFAM" id="SSF56300">
    <property type="entry name" value="Metallo-dependent phosphatases"/>
    <property type="match status" value="1"/>
</dbReference>
<dbReference type="AlphaFoldDB" id="A0A830HS11"/>
<protein>
    <recommendedName>
        <fullName evidence="5">Calcineurin-like phosphoesterase domain-containing protein</fullName>
    </recommendedName>
</protein>
<keyword evidence="2" id="KW-0378">Hydrolase</keyword>
<dbReference type="InterPro" id="IPR029052">
    <property type="entry name" value="Metallo-depent_PP-like"/>
</dbReference>
<dbReference type="Pfam" id="PF00149">
    <property type="entry name" value="Metallophos"/>
    <property type="match status" value="1"/>
</dbReference>
<evidence type="ECO:0000313" key="7">
    <source>
        <dbReference type="Proteomes" id="UP000660262"/>
    </source>
</evidence>
<evidence type="ECO:0000259" key="5">
    <source>
        <dbReference type="Pfam" id="PF00149"/>
    </source>
</evidence>
<keyword evidence="3" id="KW-0408">Iron</keyword>
<sequence>MSSMSSSSAIRLVQITDTHLLQDPSYVSRHGIRAFESLREVLWLSCSELGGDSHLDGDSSPSFDFLIHTGDVSGDDSSSSYELLASLIKVKASQLESLSKQQEQQALVENPHRPVVVITPGNHDVVSYESLQEVAHTHKWTIPPKASFRLLNPHKIKNIRDGDDDGDGPWRILIIDTAKHDANGDAVHGAVSHEAIEAMRSVLSEDTHARNPSRRFLVVMHHPPIPPGNERSVWNKQCLANADEFLNSLPPPPENATHSVRYILLHGHTHSLYTRVGTDDGLPAWCAQRSCPSTCHQYLEDAETFTCDRGALPAYQQITLHADGMCTMRVRRLDELSERAQTGAYVTAEEDSLDANSLMAAFAKASEVQQSGSPVTHFRV</sequence>
<dbReference type="InterPro" id="IPR050884">
    <property type="entry name" value="CNP_phosphodiesterase-III"/>
</dbReference>
<reference evidence="6" key="1">
    <citation type="submission" date="2020-10" db="EMBL/GenBank/DDBJ databases">
        <title>Unveiling of a novel bifunctional photoreceptor, Dualchrome1, isolated from a cosmopolitan green alga.</title>
        <authorList>
            <person name="Suzuki S."/>
            <person name="Kawachi M."/>
        </authorList>
    </citation>
    <scope>NUCLEOTIDE SEQUENCE</scope>
    <source>
        <strain evidence="6">NIES 2893</strain>
    </source>
</reference>
<comment type="caution">
    <text evidence="6">The sequence shown here is derived from an EMBL/GenBank/DDBJ whole genome shotgun (WGS) entry which is preliminary data.</text>
</comment>
<dbReference type="PANTHER" id="PTHR42988:SF2">
    <property type="entry name" value="CYCLIC NUCLEOTIDE PHOSPHODIESTERASE CBUA0032-RELATED"/>
    <property type="match status" value="1"/>
</dbReference>
<evidence type="ECO:0000313" key="6">
    <source>
        <dbReference type="EMBL" id="GHP09778.1"/>
    </source>
</evidence>
<organism evidence="6 7">
    <name type="scientific">Pycnococcus provasolii</name>
    <dbReference type="NCBI Taxonomy" id="41880"/>
    <lineage>
        <taxon>Eukaryota</taxon>
        <taxon>Viridiplantae</taxon>
        <taxon>Chlorophyta</taxon>
        <taxon>Pseudoscourfieldiophyceae</taxon>
        <taxon>Pseudoscourfieldiales</taxon>
        <taxon>Pycnococcaceae</taxon>
        <taxon>Pycnococcus</taxon>
    </lineage>
</organism>
<evidence type="ECO:0000256" key="2">
    <source>
        <dbReference type="ARBA" id="ARBA00022801"/>
    </source>
</evidence>
<evidence type="ECO:0000256" key="1">
    <source>
        <dbReference type="ARBA" id="ARBA00022723"/>
    </source>
</evidence>
<dbReference type="EMBL" id="BNJQ01000026">
    <property type="protein sequence ID" value="GHP09778.1"/>
    <property type="molecule type" value="Genomic_DNA"/>
</dbReference>
<proteinExistence type="inferred from homology"/>
<feature type="domain" description="Calcineurin-like phosphoesterase" evidence="5">
    <location>
        <begin position="10"/>
        <end position="271"/>
    </location>
</feature>
<dbReference type="Gene3D" id="3.60.21.10">
    <property type="match status" value="1"/>
</dbReference>
<evidence type="ECO:0000256" key="3">
    <source>
        <dbReference type="ARBA" id="ARBA00023004"/>
    </source>
</evidence>
<keyword evidence="7" id="KW-1185">Reference proteome</keyword>
<keyword evidence="1" id="KW-0479">Metal-binding</keyword>
<dbReference type="Proteomes" id="UP000660262">
    <property type="component" value="Unassembled WGS sequence"/>
</dbReference>
<comment type="similarity">
    <text evidence="4">Belongs to the cyclic nucleotide phosphodiesterase class-III family.</text>
</comment>
<evidence type="ECO:0000256" key="4">
    <source>
        <dbReference type="ARBA" id="ARBA00025742"/>
    </source>
</evidence>
<name>A0A830HS11_9CHLO</name>
<dbReference type="PANTHER" id="PTHR42988">
    <property type="entry name" value="PHOSPHOHYDROLASE"/>
    <property type="match status" value="1"/>
</dbReference>
<dbReference type="GO" id="GO:0016787">
    <property type="term" value="F:hydrolase activity"/>
    <property type="evidence" value="ECO:0007669"/>
    <property type="project" value="UniProtKB-KW"/>
</dbReference>